<keyword evidence="2" id="KW-1185">Reference proteome</keyword>
<evidence type="ECO:0000313" key="1">
    <source>
        <dbReference type="EMBL" id="KAF9645541.1"/>
    </source>
</evidence>
<reference evidence="1" key="2">
    <citation type="journal article" date="2020" name="Nat. Commun.">
        <title>Large-scale genome sequencing of mycorrhizal fungi provides insights into the early evolution of symbiotic traits.</title>
        <authorList>
            <person name="Miyauchi S."/>
            <person name="Kiss E."/>
            <person name="Kuo A."/>
            <person name="Drula E."/>
            <person name="Kohler A."/>
            <person name="Sanchez-Garcia M."/>
            <person name="Morin E."/>
            <person name="Andreopoulos B."/>
            <person name="Barry K.W."/>
            <person name="Bonito G."/>
            <person name="Buee M."/>
            <person name="Carver A."/>
            <person name="Chen C."/>
            <person name="Cichocki N."/>
            <person name="Clum A."/>
            <person name="Culley D."/>
            <person name="Crous P.W."/>
            <person name="Fauchery L."/>
            <person name="Girlanda M."/>
            <person name="Hayes R.D."/>
            <person name="Keri Z."/>
            <person name="LaButti K."/>
            <person name="Lipzen A."/>
            <person name="Lombard V."/>
            <person name="Magnuson J."/>
            <person name="Maillard F."/>
            <person name="Murat C."/>
            <person name="Nolan M."/>
            <person name="Ohm R.A."/>
            <person name="Pangilinan J."/>
            <person name="Pereira M.F."/>
            <person name="Perotto S."/>
            <person name="Peter M."/>
            <person name="Pfister S."/>
            <person name="Riley R."/>
            <person name="Sitrit Y."/>
            <person name="Stielow J.B."/>
            <person name="Szollosi G."/>
            <person name="Zifcakova L."/>
            <person name="Stursova M."/>
            <person name="Spatafora J.W."/>
            <person name="Tedersoo L."/>
            <person name="Vaario L.M."/>
            <person name="Yamada A."/>
            <person name="Yan M."/>
            <person name="Wang P."/>
            <person name="Xu J."/>
            <person name="Bruns T."/>
            <person name="Baldrian P."/>
            <person name="Vilgalys R."/>
            <person name="Dunand C."/>
            <person name="Henrissat B."/>
            <person name="Grigoriev I.V."/>
            <person name="Hibbett D."/>
            <person name="Nagy L.G."/>
            <person name="Martin F.M."/>
        </authorList>
    </citation>
    <scope>NUCLEOTIDE SEQUENCE</scope>
    <source>
        <strain evidence="1">P2</strain>
    </source>
</reference>
<reference evidence="1" key="1">
    <citation type="submission" date="2019-10" db="EMBL/GenBank/DDBJ databases">
        <authorList>
            <consortium name="DOE Joint Genome Institute"/>
            <person name="Kuo A."/>
            <person name="Miyauchi S."/>
            <person name="Kiss E."/>
            <person name="Drula E."/>
            <person name="Kohler A."/>
            <person name="Sanchez-Garcia M."/>
            <person name="Andreopoulos B."/>
            <person name="Barry K.W."/>
            <person name="Bonito G."/>
            <person name="Buee M."/>
            <person name="Carver A."/>
            <person name="Chen C."/>
            <person name="Cichocki N."/>
            <person name="Clum A."/>
            <person name="Culley D."/>
            <person name="Crous P.W."/>
            <person name="Fauchery L."/>
            <person name="Girlanda M."/>
            <person name="Hayes R."/>
            <person name="Keri Z."/>
            <person name="Labutti K."/>
            <person name="Lipzen A."/>
            <person name="Lombard V."/>
            <person name="Magnuson J."/>
            <person name="Maillard F."/>
            <person name="Morin E."/>
            <person name="Murat C."/>
            <person name="Nolan M."/>
            <person name="Ohm R."/>
            <person name="Pangilinan J."/>
            <person name="Pereira M."/>
            <person name="Perotto S."/>
            <person name="Peter M."/>
            <person name="Riley R."/>
            <person name="Sitrit Y."/>
            <person name="Stielow B."/>
            <person name="Szollosi G."/>
            <person name="Zifcakova L."/>
            <person name="Stursova M."/>
            <person name="Spatafora J.W."/>
            <person name="Tedersoo L."/>
            <person name="Vaario L.-M."/>
            <person name="Yamada A."/>
            <person name="Yan M."/>
            <person name="Wang P."/>
            <person name="Xu J."/>
            <person name="Bruns T."/>
            <person name="Baldrian P."/>
            <person name="Vilgalys R."/>
            <person name="Henrissat B."/>
            <person name="Grigoriev I.V."/>
            <person name="Hibbett D."/>
            <person name="Nagy L.G."/>
            <person name="Martin F.M."/>
        </authorList>
    </citation>
    <scope>NUCLEOTIDE SEQUENCE</scope>
    <source>
        <strain evidence="1">P2</strain>
    </source>
</reference>
<name>A0ACB6Z8R3_THEGA</name>
<proteinExistence type="predicted"/>
<organism evidence="1 2">
    <name type="scientific">Thelephora ganbajun</name>
    <name type="common">Ganba fungus</name>
    <dbReference type="NCBI Taxonomy" id="370292"/>
    <lineage>
        <taxon>Eukaryota</taxon>
        <taxon>Fungi</taxon>
        <taxon>Dikarya</taxon>
        <taxon>Basidiomycota</taxon>
        <taxon>Agaricomycotina</taxon>
        <taxon>Agaricomycetes</taxon>
        <taxon>Thelephorales</taxon>
        <taxon>Thelephoraceae</taxon>
        <taxon>Thelephora</taxon>
    </lineage>
</organism>
<protein>
    <submittedName>
        <fullName evidence="1">TPR-like protein</fullName>
    </submittedName>
</protein>
<gene>
    <name evidence="1" type="ORF">BDM02DRAFT_499326</name>
</gene>
<comment type="caution">
    <text evidence="1">The sequence shown here is derived from an EMBL/GenBank/DDBJ whole genome shotgun (WGS) entry which is preliminary data.</text>
</comment>
<evidence type="ECO:0000313" key="2">
    <source>
        <dbReference type="Proteomes" id="UP000886501"/>
    </source>
</evidence>
<dbReference type="Proteomes" id="UP000886501">
    <property type="component" value="Unassembled WGS sequence"/>
</dbReference>
<dbReference type="EMBL" id="MU118087">
    <property type="protein sequence ID" value="KAF9645541.1"/>
    <property type="molecule type" value="Genomic_DNA"/>
</dbReference>
<accession>A0ACB6Z8R3</accession>
<sequence length="577" mass="64395">MILISRPPDVPTPPPIQTLDDDLIAFLQRPYEDGVTTGGDFSIANLAPSNPVTRDRLLGYAYAVYDTFVSRQFPTRSTPSAHTALLLPLLELLHGLHPHNSPVALLLGCVYHHHNLIQRSLQINRHILQHDPDNVSAMCNLGVNLRLMNFPVEAFEYWWRALQLSPINWDILDNMLETFLGSNSLGGTSPAVFDEPTSHVLQTHRQALQMCNFVLGHLPENPVRKEEVHRAQNTFCRRALLLRSLQEVGEWADLVDGIEIGINTLALPRPFLPVDSIRPRKATLDDLLLQIHSIGMSIRDKTNRDISSRDRLLNPRDAFPTASVEYGSLDPLPSPEASGWRMLQPTLLLFPQETLRLPRMLWPSTQGSLPSIAPSTIAEILRDDTEIERLKALTNVATSRLLRTWAMRVQDLPEFQPPTTQDDTLSATVPGSVFHATKSLAILADYLALSLSPTAMSYNDLGILLSSLDTQPSTSRSSGSSSSGVTTGHNLSRVYFEAGLEAEPYNAHLLTNLGSYWRKEGNYEEAIRYYQLSLTRNPEFAVARIYLERTLEEIECAPLHDPGVVLTPLAGRISKEI</sequence>